<dbReference type="InterPro" id="IPR001173">
    <property type="entry name" value="Glyco_trans_2-like"/>
</dbReference>
<organism evidence="3 4">
    <name type="scientific">Candidatus Brocadia sapporoensis</name>
    <dbReference type="NCBI Taxonomy" id="392547"/>
    <lineage>
        <taxon>Bacteria</taxon>
        <taxon>Pseudomonadati</taxon>
        <taxon>Planctomycetota</taxon>
        <taxon>Candidatus Brocadiia</taxon>
        <taxon>Candidatus Brocadiales</taxon>
        <taxon>Candidatus Brocadiaceae</taxon>
        <taxon>Candidatus Brocadia</taxon>
    </lineage>
</organism>
<evidence type="ECO:0000313" key="3">
    <source>
        <dbReference type="EMBL" id="OQD46112.1"/>
    </source>
</evidence>
<evidence type="ECO:0000313" key="4">
    <source>
        <dbReference type="Proteomes" id="UP000242219"/>
    </source>
</evidence>
<accession>A0A1V6M130</accession>
<keyword evidence="1" id="KW-0472">Membrane</keyword>
<reference evidence="3 4" key="1">
    <citation type="journal article" date="2016" name="Genome Announc.">
        <title>Draft Genome Sequence of the Anaerobic Ammonium-Oxidizing Bacterium 'Candidatus Brocadia sp. 40'.</title>
        <authorList>
            <person name="Ali M."/>
            <person name="Haroon M.F."/>
            <person name="Narita Y."/>
            <person name="Zhang L."/>
            <person name="Rangel Shaw D."/>
            <person name="Okabe S."/>
            <person name="Saikaly P.E."/>
        </authorList>
    </citation>
    <scope>NUCLEOTIDE SEQUENCE [LARGE SCALE GENOMIC DNA]</scope>
    <source>
        <strain evidence="3 4">40</strain>
    </source>
</reference>
<dbReference type="CDD" id="cd04186">
    <property type="entry name" value="GT_2_like_c"/>
    <property type="match status" value="1"/>
</dbReference>
<dbReference type="PANTHER" id="PTHR43179:SF7">
    <property type="entry name" value="RHAMNOSYLTRANSFERASE WBBL"/>
    <property type="match status" value="1"/>
</dbReference>
<keyword evidence="1" id="KW-1133">Transmembrane helix</keyword>
<dbReference type="AlphaFoldDB" id="A0A1V6M130"/>
<dbReference type="Gene3D" id="3.90.550.10">
    <property type="entry name" value="Spore Coat Polysaccharide Biosynthesis Protein SpsA, Chain A"/>
    <property type="match status" value="1"/>
</dbReference>
<sequence length="326" mass="37899">MSDLSFIIINWNTRQLLLDCIRSIYATVTDLNYQIYIVDNGSEDDSVAAVHEQFPRSLVIENRENRGFAAAVNQALEKTVPACKYSILLNTDTLVQKNAIQVMYSFMERHKDVGIAGAQLQKPDGARQHSYDNYPTLATEIFNKSLLQRIFPSRYPSKKQVVFQPMEVESVIGACMMVRNEAIQQVGILDEDYFFFLEETDWCYRMQKAGWKIYHVPDARVIHLGGQSKKRAPWQSQIEYCRSLYTFFKKHRTVSSYLTLRIFSVIKIILNVTANLVGNVLVLFLNHKLRYRLTIYVRLFLWHLLLCPDWMGLKPVKKTREPLSLI</sequence>
<gene>
    <name evidence="3" type="ORF">BIY37_04970</name>
</gene>
<comment type="caution">
    <text evidence="3">The sequence shown here is derived from an EMBL/GenBank/DDBJ whole genome shotgun (WGS) entry which is preliminary data.</text>
</comment>
<keyword evidence="4" id="KW-1185">Reference proteome</keyword>
<feature type="domain" description="Glycosyltransferase 2-like" evidence="2">
    <location>
        <begin position="5"/>
        <end position="186"/>
    </location>
</feature>
<dbReference type="Proteomes" id="UP000242219">
    <property type="component" value="Unassembled WGS sequence"/>
</dbReference>
<proteinExistence type="predicted"/>
<evidence type="ECO:0000256" key="1">
    <source>
        <dbReference type="SAM" id="Phobius"/>
    </source>
</evidence>
<dbReference type="SUPFAM" id="SSF53448">
    <property type="entry name" value="Nucleotide-diphospho-sugar transferases"/>
    <property type="match status" value="1"/>
</dbReference>
<dbReference type="InterPro" id="IPR029044">
    <property type="entry name" value="Nucleotide-diphossugar_trans"/>
</dbReference>
<evidence type="ECO:0000259" key="2">
    <source>
        <dbReference type="Pfam" id="PF00535"/>
    </source>
</evidence>
<feature type="transmembrane region" description="Helical" evidence="1">
    <location>
        <begin position="258"/>
        <end position="283"/>
    </location>
</feature>
<dbReference type="Pfam" id="PF00535">
    <property type="entry name" value="Glycos_transf_2"/>
    <property type="match status" value="1"/>
</dbReference>
<name>A0A1V6M130_9BACT</name>
<protein>
    <recommendedName>
        <fullName evidence="2">Glycosyltransferase 2-like domain-containing protein</fullName>
    </recommendedName>
</protein>
<dbReference type="RefSeq" id="WP_080324854.1">
    <property type="nucleotide sequence ID" value="NZ_MJUW02000057.1"/>
</dbReference>
<dbReference type="PANTHER" id="PTHR43179">
    <property type="entry name" value="RHAMNOSYLTRANSFERASE WBBL"/>
    <property type="match status" value="1"/>
</dbReference>
<keyword evidence="1" id="KW-0812">Transmembrane</keyword>
<dbReference type="EMBL" id="MJUW02000057">
    <property type="protein sequence ID" value="OQD46112.1"/>
    <property type="molecule type" value="Genomic_DNA"/>
</dbReference>